<evidence type="ECO:0000313" key="4">
    <source>
        <dbReference type="Proteomes" id="UP000199073"/>
    </source>
</evidence>
<dbReference type="InterPro" id="IPR051626">
    <property type="entry name" value="Oxidoreductase_gamma_subunit"/>
</dbReference>
<dbReference type="PANTHER" id="PTHR43366:SF1">
    <property type="entry name" value="PYRUVATE SYNTHASE SUBUNIT PORC"/>
    <property type="match status" value="1"/>
</dbReference>
<gene>
    <name evidence="3" type="ORF">SAMN05660330_00752</name>
</gene>
<dbReference type="PANTHER" id="PTHR43366">
    <property type="entry name" value="PYRUVATE SYNTHASE SUBUNIT PORC"/>
    <property type="match status" value="1"/>
</dbReference>
<accession>A0A1H0LDA7</accession>
<dbReference type="STRING" id="91360.SAMN05660330_00752"/>
<dbReference type="AlphaFoldDB" id="A0A1H0LDA7"/>
<protein>
    <submittedName>
        <fullName evidence="3">Pyruvate ferredoxin oxidoreductase gamma subunit</fullName>
    </submittedName>
</protein>
<dbReference type="SUPFAM" id="SSF53323">
    <property type="entry name" value="Pyruvate-ferredoxin oxidoreductase, PFOR, domain III"/>
    <property type="match status" value="1"/>
</dbReference>
<sequence length="187" mass="19685">MRKDIIEIRWHGRGGQGAITAAKIVANAAFVSGYKGVVMAPTFGTERRGAPVFTSLKISKQKIYDLSPITTPDMVVVLDHSLLEEVNVVDGLKDDGLVILNGPKPASEYSFAGARVAVADVTSCGVQAGLPPGIVNSGIIGAFSKATGLVELDLLVTAIKDEFVGKKPELNAKAAEITYENTFIGDI</sequence>
<evidence type="ECO:0000259" key="2">
    <source>
        <dbReference type="Pfam" id="PF01558"/>
    </source>
</evidence>
<feature type="domain" description="Pyruvate/ketoisovalerate oxidoreductase catalytic" evidence="2">
    <location>
        <begin position="14"/>
        <end position="180"/>
    </location>
</feature>
<name>A0A1H0LDA7_9BACT</name>
<dbReference type="InterPro" id="IPR002869">
    <property type="entry name" value="Pyrv_flavodox_OxRed_cen"/>
</dbReference>
<dbReference type="InterPro" id="IPR019752">
    <property type="entry name" value="Pyrv/ketoisovalerate_OxRed_cat"/>
</dbReference>
<dbReference type="NCBIfam" id="TIGR02175">
    <property type="entry name" value="PorC_KorC"/>
    <property type="match status" value="1"/>
</dbReference>
<dbReference type="InterPro" id="IPR011894">
    <property type="entry name" value="PorC_KorC"/>
</dbReference>
<dbReference type="EMBL" id="FNJI01000004">
    <property type="protein sequence ID" value="SDO65930.1"/>
    <property type="molecule type" value="Genomic_DNA"/>
</dbReference>
<keyword evidence="1" id="KW-0560">Oxidoreductase</keyword>
<organism evidence="3 4">
    <name type="scientific">Desulforhopalus singaporensis</name>
    <dbReference type="NCBI Taxonomy" id="91360"/>
    <lineage>
        <taxon>Bacteria</taxon>
        <taxon>Pseudomonadati</taxon>
        <taxon>Thermodesulfobacteriota</taxon>
        <taxon>Desulfobulbia</taxon>
        <taxon>Desulfobulbales</taxon>
        <taxon>Desulfocapsaceae</taxon>
        <taxon>Desulforhopalus</taxon>
    </lineage>
</organism>
<evidence type="ECO:0000313" key="3">
    <source>
        <dbReference type="EMBL" id="SDO65930.1"/>
    </source>
</evidence>
<evidence type="ECO:0000256" key="1">
    <source>
        <dbReference type="ARBA" id="ARBA00023002"/>
    </source>
</evidence>
<dbReference type="Pfam" id="PF01558">
    <property type="entry name" value="POR"/>
    <property type="match status" value="1"/>
</dbReference>
<keyword evidence="4" id="KW-1185">Reference proteome</keyword>
<dbReference type="GO" id="GO:0016625">
    <property type="term" value="F:oxidoreductase activity, acting on the aldehyde or oxo group of donors, iron-sulfur protein as acceptor"/>
    <property type="evidence" value="ECO:0007669"/>
    <property type="project" value="InterPro"/>
</dbReference>
<keyword evidence="3" id="KW-0670">Pyruvate</keyword>
<proteinExistence type="predicted"/>
<dbReference type="Proteomes" id="UP000199073">
    <property type="component" value="Unassembled WGS sequence"/>
</dbReference>
<dbReference type="Gene3D" id="3.40.920.10">
    <property type="entry name" value="Pyruvate-ferredoxin oxidoreductase, PFOR, domain III"/>
    <property type="match status" value="1"/>
</dbReference>
<reference evidence="3 4" key="1">
    <citation type="submission" date="2016-10" db="EMBL/GenBank/DDBJ databases">
        <authorList>
            <person name="de Groot N.N."/>
        </authorList>
    </citation>
    <scope>NUCLEOTIDE SEQUENCE [LARGE SCALE GENOMIC DNA]</scope>
    <source>
        <strain evidence="3 4">DSM 12130</strain>
    </source>
</reference>